<dbReference type="EMBL" id="HBHC01002055">
    <property type="protein sequence ID" value="CAD9651673.1"/>
    <property type="molecule type" value="Transcribed_RNA"/>
</dbReference>
<protein>
    <submittedName>
        <fullName evidence="1">Uncharacterized protein</fullName>
    </submittedName>
</protein>
<name>A0A7S2QTL7_9EUKA</name>
<organism evidence="1">
    <name type="scientific">Norrisiella sphaerica</name>
    <dbReference type="NCBI Taxonomy" id="552664"/>
    <lineage>
        <taxon>Eukaryota</taxon>
        <taxon>Sar</taxon>
        <taxon>Rhizaria</taxon>
        <taxon>Cercozoa</taxon>
        <taxon>Chlorarachniophyceae</taxon>
        <taxon>Norrisiella</taxon>
    </lineage>
</organism>
<reference evidence="1" key="1">
    <citation type="submission" date="2021-01" db="EMBL/GenBank/DDBJ databases">
        <authorList>
            <person name="Corre E."/>
            <person name="Pelletier E."/>
            <person name="Niang G."/>
            <person name="Scheremetjew M."/>
            <person name="Finn R."/>
            <person name="Kale V."/>
            <person name="Holt S."/>
            <person name="Cochrane G."/>
            <person name="Meng A."/>
            <person name="Brown T."/>
            <person name="Cohen L."/>
        </authorList>
    </citation>
    <scope>NUCLEOTIDE SEQUENCE</scope>
    <source>
        <strain evidence="1">BC52</strain>
    </source>
</reference>
<sequence>MLSKRLVRSLYFLSIFRLTLFLSLSLSASLFMALSGPPVQTRTGTCTLTHVHVGIQGTLTCTHSLSPYLSPSIILSNLLGNVYKHTRLLVEAKKHDELPYQVYCYLLKG</sequence>
<gene>
    <name evidence="1" type="ORF">NSPH01132_LOCUS1233</name>
</gene>
<accession>A0A7S2QTL7</accession>
<proteinExistence type="predicted"/>
<dbReference type="AlphaFoldDB" id="A0A7S2QTL7"/>
<evidence type="ECO:0000313" key="1">
    <source>
        <dbReference type="EMBL" id="CAD9651673.1"/>
    </source>
</evidence>